<evidence type="ECO:0000256" key="5">
    <source>
        <dbReference type="ARBA" id="ARBA00023136"/>
    </source>
</evidence>
<evidence type="ECO:0000259" key="8">
    <source>
        <dbReference type="PROSITE" id="PS50850"/>
    </source>
</evidence>
<keyword evidence="5 7" id="KW-0472">Membrane</keyword>
<comment type="subcellular location">
    <subcellularLocation>
        <location evidence="1">Membrane</location>
        <topology evidence="1">Multi-pass membrane protein</topology>
    </subcellularLocation>
</comment>
<comment type="caution">
    <text evidence="9">The sequence shown here is derived from an EMBL/GenBank/DDBJ whole genome shotgun (WGS) entry which is preliminary data.</text>
</comment>
<keyword evidence="2" id="KW-0813">Transport</keyword>
<evidence type="ECO:0000313" key="9">
    <source>
        <dbReference type="EMBL" id="KAK3380681.1"/>
    </source>
</evidence>
<dbReference type="CDD" id="cd17502">
    <property type="entry name" value="MFS_Azr1_MDR_like"/>
    <property type="match status" value="1"/>
</dbReference>
<feature type="transmembrane region" description="Helical" evidence="7">
    <location>
        <begin position="335"/>
        <end position="356"/>
    </location>
</feature>
<gene>
    <name evidence="9" type="ORF">B0T24DRAFT_199180</name>
</gene>
<accession>A0AAE0NFW1</accession>
<dbReference type="Gene3D" id="1.20.1720.10">
    <property type="entry name" value="Multidrug resistance protein D"/>
    <property type="match status" value="1"/>
</dbReference>
<feature type="transmembrane region" description="Helical" evidence="7">
    <location>
        <begin position="104"/>
        <end position="122"/>
    </location>
</feature>
<dbReference type="InterPro" id="IPR020846">
    <property type="entry name" value="MFS_dom"/>
</dbReference>
<dbReference type="Gene3D" id="1.20.1250.20">
    <property type="entry name" value="MFS general substrate transporter like domains"/>
    <property type="match status" value="1"/>
</dbReference>
<dbReference type="FunFam" id="1.20.1720.10:FF:000012">
    <property type="entry name" value="MFS toxin efflux pump (AflT)"/>
    <property type="match status" value="1"/>
</dbReference>
<dbReference type="GO" id="GO:0022857">
    <property type="term" value="F:transmembrane transporter activity"/>
    <property type="evidence" value="ECO:0007669"/>
    <property type="project" value="InterPro"/>
</dbReference>
<feature type="transmembrane region" description="Helical" evidence="7">
    <location>
        <begin position="533"/>
        <end position="553"/>
    </location>
</feature>
<feature type="transmembrane region" description="Helical" evidence="7">
    <location>
        <begin position="455"/>
        <end position="474"/>
    </location>
</feature>
<dbReference type="PRINTS" id="PR01036">
    <property type="entry name" value="TCRTETB"/>
</dbReference>
<evidence type="ECO:0000313" key="10">
    <source>
        <dbReference type="Proteomes" id="UP001287356"/>
    </source>
</evidence>
<dbReference type="PANTHER" id="PTHR23501:SF153">
    <property type="entry name" value="AFLATOXIN EFFLUX PUMP, PUTATIVE-RELATED"/>
    <property type="match status" value="1"/>
</dbReference>
<reference evidence="9" key="2">
    <citation type="submission" date="2023-06" db="EMBL/GenBank/DDBJ databases">
        <authorList>
            <consortium name="Lawrence Berkeley National Laboratory"/>
            <person name="Haridas S."/>
            <person name="Hensen N."/>
            <person name="Bonometti L."/>
            <person name="Westerberg I."/>
            <person name="Brannstrom I.O."/>
            <person name="Guillou S."/>
            <person name="Cros-Aarteil S."/>
            <person name="Calhoun S."/>
            <person name="Kuo A."/>
            <person name="Mondo S."/>
            <person name="Pangilinan J."/>
            <person name="Riley R."/>
            <person name="Labutti K."/>
            <person name="Andreopoulos B."/>
            <person name="Lipzen A."/>
            <person name="Chen C."/>
            <person name="Yanf M."/>
            <person name="Daum C."/>
            <person name="Ng V."/>
            <person name="Clum A."/>
            <person name="Steindorff A."/>
            <person name="Ohm R."/>
            <person name="Martin F."/>
            <person name="Silar P."/>
            <person name="Natvig D."/>
            <person name="Lalanne C."/>
            <person name="Gautier V."/>
            <person name="Ament-Velasquez S.L."/>
            <person name="Kruys A."/>
            <person name="Hutchinson M.I."/>
            <person name="Powell A.J."/>
            <person name="Barry K."/>
            <person name="Miller A.N."/>
            <person name="Grigoriev I.V."/>
            <person name="Debuchy R."/>
            <person name="Gladieux P."/>
            <person name="Thoren M.H."/>
            <person name="Johannesson H."/>
        </authorList>
    </citation>
    <scope>NUCLEOTIDE SEQUENCE</scope>
    <source>
        <strain evidence="9">CBS 958.72</strain>
    </source>
</reference>
<feature type="transmembrane region" description="Helical" evidence="7">
    <location>
        <begin position="195"/>
        <end position="218"/>
    </location>
</feature>
<protein>
    <submittedName>
        <fullName evidence="9">MFS multidrug transporter</fullName>
    </submittedName>
</protein>
<evidence type="ECO:0000256" key="3">
    <source>
        <dbReference type="ARBA" id="ARBA00022692"/>
    </source>
</evidence>
<organism evidence="9 10">
    <name type="scientific">Lasiosphaeria ovina</name>
    <dbReference type="NCBI Taxonomy" id="92902"/>
    <lineage>
        <taxon>Eukaryota</taxon>
        <taxon>Fungi</taxon>
        <taxon>Dikarya</taxon>
        <taxon>Ascomycota</taxon>
        <taxon>Pezizomycotina</taxon>
        <taxon>Sordariomycetes</taxon>
        <taxon>Sordariomycetidae</taxon>
        <taxon>Sordariales</taxon>
        <taxon>Lasiosphaeriaceae</taxon>
        <taxon>Lasiosphaeria</taxon>
    </lineage>
</organism>
<evidence type="ECO:0000256" key="6">
    <source>
        <dbReference type="SAM" id="MobiDB-lite"/>
    </source>
</evidence>
<dbReference type="FunFam" id="1.20.1250.20:FF:000196">
    <property type="entry name" value="MFS toxin efflux pump (AflT)"/>
    <property type="match status" value="1"/>
</dbReference>
<evidence type="ECO:0000256" key="4">
    <source>
        <dbReference type="ARBA" id="ARBA00022989"/>
    </source>
</evidence>
<feature type="transmembrane region" description="Helical" evidence="7">
    <location>
        <begin position="398"/>
        <end position="418"/>
    </location>
</feature>
<keyword evidence="4 7" id="KW-1133">Transmembrane helix</keyword>
<dbReference type="SUPFAM" id="SSF103473">
    <property type="entry name" value="MFS general substrate transporter"/>
    <property type="match status" value="1"/>
</dbReference>
<feature type="transmembrane region" description="Helical" evidence="7">
    <location>
        <begin position="424"/>
        <end position="443"/>
    </location>
</feature>
<feature type="domain" description="Major facilitator superfamily (MFS) profile" evidence="8">
    <location>
        <begin position="69"/>
        <end position="563"/>
    </location>
</feature>
<feature type="transmembrane region" description="Helical" evidence="7">
    <location>
        <begin position="134"/>
        <end position="153"/>
    </location>
</feature>
<feature type="compositionally biased region" description="Basic and acidic residues" evidence="6">
    <location>
        <begin position="31"/>
        <end position="54"/>
    </location>
</feature>
<keyword evidence="3 7" id="KW-0812">Transmembrane</keyword>
<feature type="transmembrane region" description="Helical" evidence="7">
    <location>
        <begin position="159"/>
        <end position="183"/>
    </location>
</feature>
<feature type="region of interest" description="Disordered" evidence="6">
    <location>
        <begin position="1"/>
        <end position="54"/>
    </location>
</feature>
<feature type="region of interest" description="Disordered" evidence="6">
    <location>
        <begin position="561"/>
        <end position="606"/>
    </location>
</feature>
<feature type="compositionally biased region" description="Basic and acidic residues" evidence="6">
    <location>
        <begin position="563"/>
        <end position="606"/>
    </location>
</feature>
<keyword evidence="10" id="KW-1185">Reference proteome</keyword>
<proteinExistence type="predicted"/>
<evidence type="ECO:0000256" key="1">
    <source>
        <dbReference type="ARBA" id="ARBA00004141"/>
    </source>
</evidence>
<dbReference type="InterPro" id="IPR036259">
    <property type="entry name" value="MFS_trans_sf"/>
</dbReference>
<dbReference type="EMBL" id="JAULSN010000002">
    <property type="protein sequence ID" value="KAK3380681.1"/>
    <property type="molecule type" value="Genomic_DNA"/>
</dbReference>
<feature type="compositionally biased region" description="Basic and acidic residues" evidence="6">
    <location>
        <begin position="1"/>
        <end position="12"/>
    </location>
</feature>
<dbReference type="Proteomes" id="UP001287356">
    <property type="component" value="Unassembled WGS sequence"/>
</dbReference>
<feature type="transmembrane region" description="Helical" evidence="7">
    <location>
        <begin position="263"/>
        <end position="282"/>
    </location>
</feature>
<evidence type="ECO:0000256" key="7">
    <source>
        <dbReference type="SAM" id="Phobius"/>
    </source>
</evidence>
<feature type="transmembrane region" description="Helical" evidence="7">
    <location>
        <begin position="294"/>
        <end position="314"/>
    </location>
</feature>
<reference evidence="9" key="1">
    <citation type="journal article" date="2023" name="Mol. Phylogenet. Evol.">
        <title>Genome-scale phylogeny and comparative genomics of the fungal order Sordariales.</title>
        <authorList>
            <person name="Hensen N."/>
            <person name="Bonometti L."/>
            <person name="Westerberg I."/>
            <person name="Brannstrom I.O."/>
            <person name="Guillou S."/>
            <person name="Cros-Aarteil S."/>
            <person name="Calhoun S."/>
            <person name="Haridas S."/>
            <person name="Kuo A."/>
            <person name="Mondo S."/>
            <person name="Pangilinan J."/>
            <person name="Riley R."/>
            <person name="LaButti K."/>
            <person name="Andreopoulos B."/>
            <person name="Lipzen A."/>
            <person name="Chen C."/>
            <person name="Yan M."/>
            <person name="Daum C."/>
            <person name="Ng V."/>
            <person name="Clum A."/>
            <person name="Steindorff A."/>
            <person name="Ohm R.A."/>
            <person name="Martin F."/>
            <person name="Silar P."/>
            <person name="Natvig D.O."/>
            <person name="Lalanne C."/>
            <person name="Gautier V."/>
            <person name="Ament-Velasquez S.L."/>
            <person name="Kruys A."/>
            <person name="Hutchinson M.I."/>
            <person name="Powell A.J."/>
            <person name="Barry K."/>
            <person name="Miller A.N."/>
            <person name="Grigoriev I.V."/>
            <person name="Debuchy R."/>
            <person name="Gladieux P."/>
            <person name="Hiltunen Thoren M."/>
            <person name="Johannesson H."/>
        </authorList>
    </citation>
    <scope>NUCLEOTIDE SEQUENCE</scope>
    <source>
        <strain evidence="9">CBS 958.72</strain>
    </source>
</reference>
<feature type="transmembrane region" description="Helical" evidence="7">
    <location>
        <begin position="368"/>
        <end position="389"/>
    </location>
</feature>
<feature type="transmembrane region" description="Helical" evidence="7">
    <location>
        <begin position="224"/>
        <end position="242"/>
    </location>
</feature>
<dbReference type="InterPro" id="IPR011701">
    <property type="entry name" value="MFS"/>
</dbReference>
<dbReference type="PANTHER" id="PTHR23501">
    <property type="entry name" value="MAJOR FACILITATOR SUPERFAMILY"/>
    <property type="match status" value="1"/>
</dbReference>
<dbReference type="Pfam" id="PF07690">
    <property type="entry name" value="MFS_1"/>
    <property type="match status" value="1"/>
</dbReference>
<sequence length="606" mass="64061">MTDEMPEKEMAHLGDPSDSTDVKPPQPAQPAEREHASSEHPDQSEKGDKLDKPKDADVVYPTGLKLVLVLSSMFIGMFLLSLDRLIISTAIPQITNDFSSAGDIGWYGTAYLLTNCAFQLLFGKLYMVFSIKTVFLTSIFLFEVGSALCGAAPTSVTFILGRSIAGLGAGGIAAGVMVIIVYAVPLQSRPKYQGFFGAVFGVSSVIGPLVGGAFTTHVTWRWCFYINLPLGAVVMVFIFLLLDIPDRPGTHIPFRAKIAQLNALGFAALLPGVVCLCLALQWGGTTYAWSNGRIVALLTLSFALLITFAAIQVWKPDQAIMPPHVFLQRSIASGVLVSACVGAHSSLFIYYLPVWFQAIQGVSAVDSGIHLLPMVLPLVISSIASGILVSRIGYYTPFMIFGTSLTAVGAGLITTLSVDASAGRWAGFQVVYGFGMGACMQGANMAAQTVLPRELVSIGASLMFFSQLLFGAVFTSVGGNVLSNQLASRLVGILPRSGDGGDASAVTGNGATDLLDRVPAQLRPAALEAYNDSLRVCFQVALVLAAVSIIGALTMEWRSVKKKGGEKGAADHKAAEEGKAGEKDAPVGEKETEADKDGKDSKDSKA</sequence>
<name>A0AAE0NFW1_9PEZI</name>
<feature type="transmembrane region" description="Helical" evidence="7">
    <location>
        <begin position="58"/>
        <end position="80"/>
    </location>
</feature>
<evidence type="ECO:0000256" key="2">
    <source>
        <dbReference type="ARBA" id="ARBA00022448"/>
    </source>
</evidence>
<dbReference type="PROSITE" id="PS50850">
    <property type="entry name" value="MFS"/>
    <property type="match status" value="1"/>
</dbReference>
<dbReference type="AlphaFoldDB" id="A0AAE0NFW1"/>
<dbReference type="GO" id="GO:0005886">
    <property type="term" value="C:plasma membrane"/>
    <property type="evidence" value="ECO:0007669"/>
    <property type="project" value="TreeGrafter"/>
</dbReference>